<reference evidence="1" key="2">
    <citation type="submission" date="2020-11" db="EMBL/GenBank/DDBJ databases">
        <authorList>
            <person name="McCartney M.A."/>
            <person name="Auch B."/>
            <person name="Kono T."/>
            <person name="Mallez S."/>
            <person name="Becker A."/>
            <person name="Gohl D.M."/>
            <person name="Silverstein K.A.T."/>
            <person name="Koren S."/>
            <person name="Bechman K.B."/>
            <person name="Herman A."/>
            <person name="Abrahante J.E."/>
            <person name="Garbe J."/>
        </authorList>
    </citation>
    <scope>NUCLEOTIDE SEQUENCE</scope>
    <source>
        <strain evidence="1">Duluth1</strain>
        <tissue evidence="1">Whole animal</tissue>
    </source>
</reference>
<dbReference type="AlphaFoldDB" id="A0A9D4MU25"/>
<name>A0A9D4MU25_DREPO</name>
<evidence type="ECO:0000313" key="1">
    <source>
        <dbReference type="EMBL" id="KAH3883897.1"/>
    </source>
</evidence>
<dbReference type="Proteomes" id="UP000828390">
    <property type="component" value="Unassembled WGS sequence"/>
</dbReference>
<proteinExistence type="predicted"/>
<sequence>MYKCSRKRKQEDANDEAVRIPKTRKIARIETFDFQASIKALCKKRNDDWATDILGRIEVVNDLPASEAQHFRTFLKNTDIIVESIRRHKW</sequence>
<feature type="non-terminal residue" evidence="1">
    <location>
        <position position="1"/>
    </location>
</feature>
<dbReference type="EMBL" id="JAIWYP010000001">
    <property type="protein sequence ID" value="KAH3883897.1"/>
    <property type="molecule type" value="Genomic_DNA"/>
</dbReference>
<organism evidence="1 2">
    <name type="scientific">Dreissena polymorpha</name>
    <name type="common">Zebra mussel</name>
    <name type="synonym">Mytilus polymorpha</name>
    <dbReference type="NCBI Taxonomy" id="45954"/>
    <lineage>
        <taxon>Eukaryota</taxon>
        <taxon>Metazoa</taxon>
        <taxon>Spiralia</taxon>
        <taxon>Lophotrochozoa</taxon>
        <taxon>Mollusca</taxon>
        <taxon>Bivalvia</taxon>
        <taxon>Autobranchia</taxon>
        <taxon>Heteroconchia</taxon>
        <taxon>Euheterodonta</taxon>
        <taxon>Imparidentia</taxon>
        <taxon>Neoheterodontei</taxon>
        <taxon>Myida</taxon>
        <taxon>Dreissenoidea</taxon>
        <taxon>Dreissenidae</taxon>
        <taxon>Dreissena</taxon>
    </lineage>
</organism>
<comment type="caution">
    <text evidence="1">The sequence shown here is derived from an EMBL/GenBank/DDBJ whole genome shotgun (WGS) entry which is preliminary data.</text>
</comment>
<accession>A0A9D4MU25</accession>
<keyword evidence="2" id="KW-1185">Reference proteome</keyword>
<evidence type="ECO:0000313" key="2">
    <source>
        <dbReference type="Proteomes" id="UP000828390"/>
    </source>
</evidence>
<reference evidence="1" key="1">
    <citation type="journal article" date="2019" name="bioRxiv">
        <title>The Genome of the Zebra Mussel, Dreissena polymorpha: A Resource for Invasive Species Research.</title>
        <authorList>
            <person name="McCartney M.A."/>
            <person name="Auch B."/>
            <person name="Kono T."/>
            <person name="Mallez S."/>
            <person name="Zhang Y."/>
            <person name="Obille A."/>
            <person name="Becker A."/>
            <person name="Abrahante J.E."/>
            <person name="Garbe J."/>
            <person name="Badalamenti J.P."/>
            <person name="Herman A."/>
            <person name="Mangelson H."/>
            <person name="Liachko I."/>
            <person name="Sullivan S."/>
            <person name="Sone E.D."/>
            <person name="Koren S."/>
            <person name="Silverstein K.A.T."/>
            <person name="Beckman K.B."/>
            <person name="Gohl D.M."/>
        </authorList>
    </citation>
    <scope>NUCLEOTIDE SEQUENCE</scope>
    <source>
        <strain evidence="1">Duluth1</strain>
        <tissue evidence="1">Whole animal</tissue>
    </source>
</reference>
<gene>
    <name evidence="1" type="ORF">DPMN_007865</name>
</gene>
<protein>
    <submittedName>
        <fullName evidence="1">Uncharacterized protein</fullName>
    </submittedName>
</protein>